<dbReference type="Proteomes" id="UP000663845">
    <property type="component" value="Unassembled WGS sequence"/>
</dbReference>
<keyword evidence="7" id="KW-0807">Transducer</keyword>
<evidence type="ECO:0000256" key="4">
    <source>
        <dbReference type="ARBA" id="ARBA00023040"/>
    </source>
</evidence>
<evidence type="ECO:0000256" key="1">
    <source>
        <dbReference type="ARBA" id="ARBA00004141"/>
    </source>
</evidence>
<feature type="domain" description="G-protein coupled receptors family 1 profile" evidence="10">
    <location>
        <begin position="123"/>
        <end position="519"/>
    </location>
</feature>
<evidence type="ECO:0000313" key="12">
    <source>
        <dbReference type="Proteomes" id="UP000663845"/>
    </source>
</evidence>
<feature type="transmembrane region" description="Helical" evidence="9">
    <location>
        <begin position="106"/>
        <end position="132"/>
    </location>
</feature>
<feature type="transmembrane region" description="Helical" evidence="9">
    <location>
        <begin position="426"/>
        <end position="443"/>
    </location>
</feature>
<dbReference type="AlphaFoldDB" id="A0A814N323"/>
<organism evidence="11 12">
    <name type="scientific">Adineta steineri</name>
    <dbReference type="NCBI Taxonomy" id="433720"/>
    <lineage>
        <taxon>Eukaryota</taxon>
        <taxon>Metazoa</taxon>
        <taxon>Spiralia</taxon>
        <taxon>Gnathifera</taxon>
        <taxon>Rotifera</taxon>
        <taxon>Eurotatoria</taxon>
        <taxon>Bdelloidea</taxon>
        <taxon>Adinetida</taxon>
        <taxon>Adinetidae</taxon>
        <taxon>Adineta</taxon>
    </lineage>
</organism>
<dbReference type="PROSITE" id="PS50262">
    <property type="entry name" value="G_PROTEIN_RECEP_F1_2"/>
    <property type="match status" value="1"/>
</dbReference>
<evidence type="ECO:0000256" key="2">
    <source>
        <dbReference type="ARBA" id="ARBA00022692"/>
    </source>
</evidence>
<evidence type="ECO:0000256" key="7">
    <source>
        <dbReference type="ARBA" id="ARBA00023224"/>
    </source>
</evidence>
<dbReference type="EMBL" id="CAJNOG010000219">
    <property type="protein sequence ID" value="CAF1087672.1"/>
    <property type="molecule type" value="Genomic_DNA"/>
</dbReference>
<gene>
    <name evidence="11" type="ORF">JYZ213_LOCUS20660</name>
</gene>
<protein>
    <recommendedName>
        <fullName evidence="10">G-protein coupled receptors family 1 profile domain-containing protein</fullName>
    </recommendedName>
</protein>
<dbReference type="PRINTS" id="PR00237">
    <property type="entry name" value="GPCRRHODOPSN"/>
</dbReference>
<keyword evidence="4" id="KW-0297">G-protein coupled receptor</keyword>
<evidence type="ECO:0000256" key="5">
    <source>
        <dbReference type="ARBA" id="ARBA00023136"/>
    </source>
</evidence>
<dbReference type="GO" id="GO:0008188">
    <property type="term" value="F:neuropeptide receptor activity"/>
    <property type="evidence" value="ECO:0007669"/>
    <property type="project" value="TreeGrafter"/>
</dbReference>
<accession>A0A814N323</accession>
<keyword evidence="6" id="KW-0675">Receptor</keyword>
<dbReference type="GO" id="GO:0005886">
    <property type="term" value="C:plasma membrane"/>
    <property type="evidence" value="ECO:0007669"/>
    <property type="project" value="TreeGrafter"/>
</dbReference>
<name>A0A814N323_9BILA</name>
<dbReference type="PANTHER" id="PTHR24238">
    <property type="entry name" value="G-PROTEIN COUPLED RECEPTOR"/>
    <property type="match status" value="1"/>
</dbReference>
<dbReference type="PANTHER" id="PTHR24238:SF57">
    <property type="entry name" value="G-PROTEIN COUPLED RECEPTOR 83"/>
    <property type="match status" value="1"/>
</dbReference>
<dbReference type="Pfam" id="PF00001">
    <property type="entry name" value="7tm_1"/>
    <property type="match status" value="1"/>
</dbReference>
<evidence type="ECO:0000259" key="10">
    <source>
        <dbReference type="PROSITE" id="PS50262"/>
    </source>
</evidence>
<dbReference type="InterPro" id="IPR017452">
    <property type="entry name" value="GPCR_Rhodpsn_7TM"/>
</dbReference>
<evidence type="ECO:0000256" key="8">
    <source>
        <dbReference type="SAM" id="MobiDB-lite"/>
    </source>
</evidence>
<comment type="subcellular location">
    <subcellularLocation>
        <location evidence="1">Membrane</location>
        <topology evidence="1">Multi-pass membrane protein</topology>
    </subcellularLocation>
</comment>
<sequence>MVAKFPVSLPFPEDSLSSPAYLTFLTMQCERILSLVGNKTAAAGGQEVLPVFFQELLARANLTLRVPKKMDDCILQIQNLNNKNSINKSEESNTKIYDIEEYTPSLIVFVILIGIVSLISIIGNICLAKVLYSKRFRLIQTDRIVLCLALSELCLVIIDSPTEIYRFISSSFAQEWLCRFHTFFEALFSTCIIFYHLLGAFDRFVYIHGHTSSRTSSWSKWCRRVSTKSGSIILLILPIICSLPLAICNMLHANILPKYFTKKSCIVQYTNKILISVLISFYILPIFLAFFLHAKLIYFIRSRHNQRYLTKRAYILPTKRNNTAETHVQKRSNKHNVLSHEHLHLTPKQSSHRRLVLSNSETAGSTATTITMGAAQLTPLNSNPNNSSQSSQSSRSSTATSSTSISSPIILYQINSQANANANRTVLLLVLLLSFYVLCWAPYNIYTWHHVYQITPRSLLPPLNRTINPFAVSSSNEHNQTLSILTLNNRNTDLRRFIFINYSLYLLSMISMCFSFIFYFALNKQARQQFSHLIGCICPWTVSKQNEQKRQNFLKEDHNAIRRLNYRGRYHTQYPYLDERVKRARPLLLNDRYNHTKKQTYPQNGASKRMVLNYGCQVQCCP</sequence>
<evidence type="ECO:0000256" key="9">
    <source>
        <dbReference type="SAM" id="Phobius"/>
    </source>
</evidence>
<dbReference type="SUPFAM" id="SSF81321">
    <property type="entry name" value="Family A G protein-coupled receptor-like"/>
    <property type="match status" value="1"/>
</dbReference>
<evidence type="ECO:0000256" key="6">
    <source>
        <dbReference type="ARBA" id="ARBA00023170"/>
    </source>
</evidence>
<keyword evidence="5 9" id="KW-0472">Membrane</keyword>
<dbReference type="CDD" id="cd00637">
    <property type="entry name" value="7tm_classA_rhodopsin-like"/>
    <property type="match status" value="1"/>
</dbReference>
<feature type="region of interest" description="Disordered" evidence="8">
    <location>
        <begin position="377"/>
        <end position="402"/>
    </location>
</feature>
<feature type="transmembrane region" description="Helical" evidence="9">
    <location>
        <begin position="502"/>
        <end position="522"/>
    </location>
</feature>
<comment type="caution">
    <text evidence="11">The sequence shown here is derived from an EMBL/GenBank/DDBJ whole genome shotgun (WGS) entry which is preliminary data.</text>
</comment>
<keyword evidence="3 9" id="KW-1133">Transmembrane helix</keyword>
<feature type="transmembrane region" description="Helical" evidence="9">
    <location>
        <begin position="273"/>
        <end position="298"/>
    </location>
</feature>
<proteinExistence type="predicted"/>
<feature type="region of interest" description="Disordered" evidence="8">
    <location>
        <begin position="320"/>
        <end position="357"/>
    </location>
</feature>
<dbReference type="Gene3D" id="1.20.1070.10">
    <property type="entry name" value="Rhodopsin 7-helix transmembrane proteins"/>
    <property type="match status" value="2"/>
</dbReference>
<dbReference type="InterPro" id="IPR000276">
    <property type="entry name" value="GPCR_Rhodpsn"/>
</dbReference>
<reference evidence="11" key="1">
    <citation type="submission" date="2021-02" db="EMBL/GenBank/DDBJ databases">
        <authorList>
            <person name="Nowell W R."/>
        </authorList>
    </citation>
    <scope>NUCLEOTIDE SEQUENCE</scope>
</reference>
<keyword evidence="2 9" id="KW-0812">Transmembrane</keyword>
<feature type="transmembrane region" description="Helical" evidence="9">
    <location>
        <begin position="232"/>
        <end position="253"/>
    </location>
</feature>
<evidence type="ECO:0000256" key="3">
    <source>
        <dbReference type="ARBA" id="ARBA00022989"/>
    </source>
</evidence>
<evidence type="ECO:0000313" key="11">
    <source>
        <dbReference type="EMBL" id="CAF1087672.1"/>
    </source>
</evidence>